<organism evidence="1 2">
    <name type="scientific">Acinetobacter johnsonii</name>
    <dbReference type="NCBI Taxonomy" id="40214"/>
    <lineage>
        <taxon>Bacteria</taxon>
        <taxon>Pseudomonadati</taxon>
        <taxon>Pseudomonadota</taxon>
        <taxon>Gammaproteobacteria</taxon>
        <taxon>Moraxellales</taxon>
        <taxon>Moraxellaceae</taxon>
        <taxon>Acinetobacter</taxon>
    </lineage>
</organism>
<name>A0A1R7QC43_ACIJO</name>
<evidence type="ECO:0008006" key="3">
    <source>
        <dbReference type="Google" id="ProtNLM"/>
    </source>
</evidence>
<sequence length="187" mass="22049">MIKQQKKLEPEQTKHLFNTLEQRFQQHTERHMQISWAFVREKLLQSPEKLYALQQMEMSGGEPDVVVLPNIQDVYFFDCSIESPKGRRSMCYDREALLSRKDHPPENTVLDWVQAYGLSLVTEQQYYALQQIFNFDLKTSSWVETPAELRQQGGAIFCDQRYGRTFTYHNGAASYYASRGFRTYIQL</sequence>
<protein>
    <recommendedName>
        <fullName evidence="3">DUF4256 domain-containing protein</fullName>
    </recommendedName>
</protein>
<dbReference type="InterPro" id="IPR025352">
    <property type="entry name" value="DUF4256"/>
</dbReference>
<gene>
    <name evidence="1" type="ORF">ACNJC6_01346</name>
</gene>
<dbReference type="AlphaFoldDB" id="A0A1R7QC43"/>
<evidence type="ECO:0000313" key="2">
    <source>
        <dbReference type="Proteomes" id="UP000196240"/>
    </source>
</evidence>
<proteinExistence type="predicted"/>
<accession>A0A1R7QC43</accession>
<reference evidence="1 2" key="1">
    <citation type="submission" date="2017-02" db="EMBL/GenBank/DDBJ databases">
        <authorList>
            <person name="Peterson S.W."/>
        </authorList>
    </citation>
    <scope>NUCLEOTIDE SEQUENCE [LARGE SCALE GENOMIC DNA]</scope>
    <source>
        <strain evidence="1">C6</strain>
    </source>
</reference>
<dbReference type="EMBL" id="FUUY01000003">
    <property type="protein sequence ID" value="SJX21726.1"/>
    <property type="molecule type" value="Genomic_DNA"/>
</dbReference>
<dbReference type="Pfam" id="PF14066">
    <property type="entry name" value="DUF4256"/>
    <property type="match status" value="1"/>
</dbReference>
<evidence type="ECO:0000313" key="1">
    <source>
        <dbReference type="EMBL" id="SJX21726.1"/>
    </source>
</evidence>
<dbReference type="Proteomes" id="UP000196240">
    <property type="component" value="Unassembled WGS sequence"/>
</dbReference>